<reference evidence="1" key="1">
    <citation type="journal article" date="2020" name="Nature">
        <title>Giant virus diversity and host interactions through global metagenomics.</title>
        <authorList>
            <person name="Schulz F."/>
            <person name="Roux S."/>
            <person name="Paez-Espino D."/>
            <person name="Jungbluth S."/>
            <person name="Walsh D.A."/>
            <person name="Denef V.J."/>
            <person name="McMahon K.D."/>
            <person name="Konstantinidis K.T."/>
            <person name="Eloe-Fadrosh E.A."/>
            <person name="Kyrpides N.C."/>
            <person name="Woyke T."/>
        </authorList>
    </citation>
    <scope>NUCLEOTIDE SEQUENCE</scope>
    <source>
        <strain evidence="1">GVMAG-M-3300023174-129</strain>
    </source>
</reference>
<sequence length="231" mass="26424">MKLYVIITLLVILLIILFYNVYNESFANLPKPVTVNTPVRVDFTCPSSDQKNIFDRFDYATKSISNICPSNYTKINNYFGISNLCLPNCPSGYTVSSNDITLCIANVCYNTPDLSENILNSWRNTCSVIYKNQYSLASTIASISTVSRSFNNQFTIVNSQYTDLNTTLSGFNCSINPAKCQIRDRHMRDIGSNYTILNSLTQDINSNYIYLSNRKNVYDRIYYDLLCDRYI</sequence>
<proteinExistence type="predicted"/>
<dbReference type="EMBL" id="MN739547">
    <property type="protein sequence ID" value="QHT12515.1"/>
    <property type="molecule type" value="Genomic_DNA"/>
</dbReference>
<name>A0A6C0DA44_9ZZZZ</name>
<evidence type="ECO:0000313" key="1">
    <source>
        <dbReference type="EMBL" id="QHT12515.1"/>
    </source>
</evidence>
<accession>A0A6C0DA44</accession>
<organism evidence="1">
    <name type="scientific">viral metagenome</name>
    <dbReference type="NCBI Taxonomy" id="1070528"/>
    <lineage>
        <taxon>unclassified sequences</taxon>
        <taxon>metagenomes</taxon>
        <taxon>organismal metagenomes</taxon>
    </lineage>
</organism>
<protein>
    <submittedName>
        <fullName evidence="1">Uncharacterized protein</fullName>
    </submittedName>
</protein>
<dbReference type="AlphaFoldDB" id="A0A6C0DA44"/>